<feature type="compositionally biased region" description="Basic and acidic residues" evidence="1">
    <location>
        <begin position="145"/>
        <end position="155"/>
    </location>
</feature>
<dbReference type="EMBL" id="LT553503">
    <property type="protein sequence ID" value="SAM01068.1"/>
    <property type="molecule type" value="Genomic_DNA"/>
</dbReference>
<dbReference type="InParanoid" id="A0A168NRR9"/>
<dbReference type="Proteomes" id="UP000078561">
    <property type="component" value="Unassembled WGS sequence"/>
</dbReference>
<feature type="region of interest" description="Disordered" evidence="1">
    <location>
        <begin position="330"/>
        <end position="350"/>
    </location>
</feature>
<name>A0A168NRR9_ABSGL</name>
<protein>
    <submittedName>
        <fullName evidence="2">Uncharacterized protein</fullName>
    </submittedName>
</protein>
<dbReference type="STRING" id="4829.A0A168NRR9"/>
<feature type="compositionally biased region" description="Basic residues" evidence="1">
    <location>
        <begin position="45"/>
        <end position="54"/>
    </location>
</feature>
<organism evidence="2">
    <name type="scientific">Absidia glauca</name>
    <name type="common">Pin mould</name>
    <dbReference type="NCBI Taxonomy" id="4829"/>
    <lineage>
        <taxon>Eukaryota</taxon>
        <taxon>Fungi</taxon>
        <taxon>Fungi incertae sedis</taxon>
        <taxon>Mucoromycota</taxon>
        <taxon>Mucoromycotina</taxon>
        <taxon>Mucoromycetes</taxon>
        <taxon>Mucorales</taxon>
        <taxon>Cunninghamellaceae</taxon>
        <taxon>Absidia</taxon>
    </lineage>
</organism>
<proteinExistence type="predicted"/>
<accession>A0A168NRR9</accession>
<feature type="compositionally biased region" description="Basic and acidic residues" evidence="1">
    <location>
        <begin position="33"/>
        <end position="44"/>
    </location>
</feature>
<feature type="compositionally biased region" description="Basic and acidic residues" evidence="1">
    <location>
        <begin position="91"/>
        <end position="104"/>
    </location>
</feature>
<sequence length="374" mass="41156">MGKKYGIRNYARLLRVAKRDRDVDLNNLKARQLGRDGISKPDSKKSKRRKRKRGSRWELDLDGTSRRKRRASPSYGDNDSDDSDNSSGTNDDEHGSSADEKSDFVIEFGSTPENHSTPSASTSNEASSAATRASSAQQPVPASTTERKLTPMEKLKMKMRAGLEKTIQSDETAKLQKKQERQLEGIEHYVKERNGLDALAPIVKSINPIQSTLPATTSTTRYRSPSSSRSPSPSRSEQMYATRTPENDRPAVIGPLNLLVAIDQDHSHHPVVIVDQGQDLPLRPAVVVDQGQDLPHHPIAIVAQGQDLPLRPAVVVAQDQDLPPRLAVAVDQDQDLPPRPAVAVDQGQDLPLRPAAIARQLHTEKRSANDLDPC</sequence>
<feature type="compositionally biased region" description="Low complexity" evidence="1">
    <location>
        <begin position="214"/>
        <end position="236"/>
    </location>
</feature>
<keyword evidence="3" id="KW-1185">Reference proteome</keyword>
<feature type="compositionally biased region" description="Low complexity" evidence="1">
    <location>
        <begin position="116"/>
        <end position="136"/>
    </location>
</feature>
<feature type="region of interest" description="Disordered" evidence="1">
    <location>
        <begin position="21"/>
        <end position="155"/>
    </location>
</feature>
<feature type="compositionally biased region" description="Basic and acidic residues" evidence="1">
    <location>
        <begin position="55"/>
        <end position="65"/>
    </location>
</feature>
<evidence type="ECO:0000313" key="2">
    <source>
        <dbReference type="EMBL" id="SAM01068.1"/>
    </source>
</evidence>
<evidence type="ECO:0000313" key="3">
    <source>
        <dbReference type="Proteomes" id="UP000078561"/>
    </source>
</evidence>
<feature type="region of interest" description="Disordered" evidence="1">
    <location>
        <begin position="211"/>
        <end position="248"/>
    </location>
</feature>
<dbReference type="OrthoDB" id="2290304at2759"/>
<reference evidence="2" key="1">
    <citation type="submission" date="2016-04" db="EMBL/GenBank/DDBJ databases">
        <authorList>
            <person name="Evans L.H."/>
            <person name="Alamgir A."/>
            <person name="Owens N."/>
            <person name="Weber N.D."/>
            <person name="Virtaneva K."/>
            <person name="Barbian K."/>
            <person name="Babar A."/>
            <person name="Rosenke K."/>
        </authorList>
    </citation>
    <scope>NUCLEOTIDE SEQUENCE [LARGE SCALE GENOMIC DNA]</scope>
    <source>
        <strain evidence="2">CBS 101.48</strain>
    </source>
</reference>
<gene>
    <name evidence="2" type="primary">ABSGL_06805.1 scaffold 8678</name>
</gene>
<evidence type="ECO:0000256" key="1">
    <source>
        <dbReference type="SAM" id="MobiDB-lite"/>
    </source>
</evidence>
<dbReference type="AlphaFoldDB" id="A0A168NRR9"/>